<dbReference type="RefSeq" id="WP_200590304.1">
    <property type="nucleotide sequence ID" value="NZ_JAEPBG010000001.1"/>
</dbReference>
<keyword evidence="2" id="KW-0812">Transmembrane</keyword>
<evidence type="ECO:0000256" key="1">
    <source>
        <dbReference type="SAM" id="MobiDB-lite"/>
    </source>
</evidence>
<keyword evidence="2" id="KW-1133">Transmembrane helix</keyword>
<dbReference type="PANTHER" id="PTHR41542:SF1">
    <property type="entry name" value="BLL5807 PROTEIN"/>
    <property type="match status" value="1"/>
</dbReference>
<dbReference type="Proteomes" id="UP000622890">
    <property type="component" value="Unassembled WGS sequence"/>
</dbReference>
<organism evidence="4 5">
    <name type="scientific">Noviherbaspirillum pedocola</name>
    <dbReference type="NCBI Taxonomy" id="2801341"/>
    <lineage>
        <taxon>Bacteria</taxon>
        <taxon>Pseudomonadati</taxon>
        <taxon>Pseudomonadota</taxon>
        <taxon>Betaproteobacteria</taxon>
        <taxon>Burkholderiales</taxon>
        <taxon>Oxalobacteraceae</taxon>
        <taxon>Noviherbaspirillum</taxon>
    </lineage>
</organism>
<evidence type="ECO:0000256" key="3">
    <source>
        <dbReference type="SAM" id="SignalP"/>
    </source>
</evidence>
<protein>
    <submittedName>
        <fullName evidence="4">Uncharacterized protein</fullName>
    </submittedName>
</protein>
<accession>A0A934SQS5</accession>
<dbReference type="EMBL" id="JAEPBG010000001">
    <property type="protein sequence ID" value="MBK4733563.1"/>
    <property type="molecule type" value="Genomic_DNA"/>
</dbReference>
<dbReference type="PANTHER" id="PTHR41542">
    <property type="entry name" value="BLL5807 PROTEIN"/>
    <property type="match status" value="1"/>
</dbReference>
<reference evidence="4" key="1">
    <citation type="submission" date="2021-01" db="EMBL/GenBank/DDBJ databases">
        <title>Genome sequence of strain Noviherbaspirillum sp. DKR-6.</title>
        <authorList>
            <person name="Chaudhary D.K."/>
        </authorList>
    </citation>
    <scope>NUCLEOTIDE SEQUENCE</scope>
    <source>
        <strain evidence="4">DKR-6</strain>
    </source>
</reference>
<evidence type="ECO:0000313" key="5">
    <source>
        <dbReference type="Proteomes" id="UP000622890"/>
    </source>
</evidence>
<keyword evidence="2" id="KW-0472">Membrane</keyword>
<feature type="region of interest" description="Disordered" evidence="1">
    <location>
        <begin position="29"/>
        <end position="77"/>
    </location>
</feature>
<feature type="compositionally biased region" description="Low complexity" evidence="1">
    <location>
        <begin position="60"/>
        <end position="76"/>
    </location>
</feature>
<sequence length="136" mass="14008">MKRYLGIFLLMLSTLMVIAPNADARRLGGGGSFGRQSSRIAPPPAPMRQAQPMPQPAPRYAPGGYAPAPQTPPQYANRSGMGGMLGGALLGLGLGSMLGHGAASGMPMEGGGGGGGFLTIIIVGAIAWLLYQRFRR</sequence>
<keyword evidence="5" id="KW-1185">Reference proteome</keyword>
<dbReference type="AlphaFoldDB" id="A0A934SQS5"/>
<comment type="caution">
    <text evidence="4">The sequence shown here is derived from an EMBL/GenBank/DDBJ whole genome shotgun (WGS) entry which is preliminary data.</text>
</comment>
<keyword evidence="3" id="KW-0732">Signal</keyword>
<feature type="transmembrane region" description="Helical" evidence="2">
    <location>
        <begin position="114"/>
        <end position="131"/>
    </location>
</feature>
<evidence type="ECO:0000313" key="4">
    <source>
        <dbReference type="EMBL" id="MBK4733563.1"/>
    </source>
</evidence>
<name>A0A934SQS5_9BURK</name>
<feature type="signal peptide" evidence="3">
    <location>
        <begin position="1"/>
        <end position="24"/>
    </location>
</feature>
<proteinExistence type="predicted"/>
<feature type="chain" id="PRO_5038139977" evidence="3">
    <location>
        <begin position="25"/>
        <end position="136"/>
    </location>
</feature>
<evidence type="ECO:0000256" key="2">
    <source>
        <dbReference type="SAM" id="Phobius"/>
    </source>
</evidence>
<gene>
    <name evidence="4" type="ORF">JJB74_02935</name>
</gene>